<feature type="coiled-coil region" evidence="1">
    <location>
        <begin position="854"/>
        <end position="881"/>
    </location>
</feature>
<gene>
    <name evidence="4" type="ORF">DS421_19g666300</name>
</gene>
<feature type="region of interest" description="Disordered" evidence="2">
    <location>
        <begin position="196"/>
        <end position="225"/>
    </location>
</feature>
<feature type="region of interest" description="Disordered" evidence="2">
    <location>
        <begin position="665"/>
        <end position="686"/>
    </location>
</feature>
<dbReference type="PANTHER" id="PTHR46033:SF80">
    <property type="entry name" value="PROTEIN MAIN-LIKE 2-LIKE"/>
    <property type="match status" value="1"/>
</dbReference>
<evidence type="ECO:0000313" key="4">
    <source>
        <dbReference type="EMBL" id="QHN78999.1"/>
    </source>
</evidence>
<evidence type="ECO:0000313" key="5">
    <source>
        <dbReference type="Proteomes" id="UP000464620"/>
    </source>
</evidence>
<evidence type="ECO:0000256" key="1">
    <source>
        <dbReference type="SAM" id="Coils"/>
    </source>
</evidence>
<dbReference type="AlphaFoldDB" id="A0A6B9VBQ6"/>
<evidence type="ECO:0000256" key="2">
    <source>
        <dbReference type="SAM" id="MobiDB-lite"/>
    </source>
</evidence>
<feature type="compositionally biased region" description="Polar residues" evidence="2">
    <location>
        <begin position="17"/>
        <end position="28"/>
    </location>
</feature>
<dbReference type="InterPro" id="IPR044824">
    <property type="entry name" value="MAIN-like"/>
</dbReference>
<feature type="domain" description="Aminotransferase-like plant mobile" evidence="3">
    <location>
        <begin position="217"/>
        <end position="516"/>
    </location>
</feature>
<accession>A0A6B9VBQ6</accession>
<feature type="region of interest" description="Disordered" evidence="2">
    <location>
        <begin position="583"/>
        <end position="617"/>
    </location>
</feature>
<dbReference type="Pfam" id="PF10536">
    <property type="entry name" value="PMD"/>
    <property type="match status" value="1"/>
</dbReference>
<dbReference type="GO" id="GO:0010073">
    <property type="term" value="P:meristem maintenance"/>
    <property type="evidence" value="ECO:0007669"/>
    <property type="project" value="InterPro"/>
</dbReference>
<reference evidence="4 5" key="1">
    <citation type="submission" date="2020-01" db="EMBL/GenBank/DDBJ databases">
        <title>Genome sequence of Arachis hypogaea, cultivar Shitouqi.</title>
        <authorList>
            <person name="Zhuang W."/>
            <person name="Chen H."/>
            <person name="Varshney R."/>
            <person name="Wang D."/>
            <person name="Ming R."/>
        </authorList>
    </citation>
    <scope>NUCLEOTIDE SEQUENCE [LARGE SCALE GENOMIC DNA]</scope>
    <source>
        <tissue evidence="4">Young leaf</tissue>
    </source>
</reference>
<dbReference type="PANTHER" id="PTHR46033">
    <property type="entry name" value="PROTEIN MAIN-LIKE 2"/>
    <property type="match status" value="1"/>
</dbReference>
<dbReference type="InterPro" id="IPR019557">
    <property type="entry name" value="AminoTfrase-like_pln_mobile"/>
</dbReference>
<evidence type="ECO:0000259" key="3">
    <source>
        <dbReference type="Pfam" id="PF10536"/>
    </source>
</evidence>
<feature type="compositionally biased region" description="Low complexity" evidence="2">
    <location>
        <begin position="603"/>
        <end position="617"/>
    </location>
</feature>
<keyword evidence="1" id="KW-0175">Coiled coil</keyword>
<dbReference type="Proteomes" id="UP000464620">
    <property type="component" value="Chromosome B09"/>
</dbReference>
<dbReference type="EMBL" id="CP031001">
    <property type="protein sequence ID" value="QHN78999.1"/>
    <property type="molecule type" value="Genomic_DNA"/>
</dbReference>
<organism evidence="4 5">
    <name type="scientific">Arachis hypogaea</name>
    <name type="common">Peanut</name>
    <dbReference type="NCBI Taxonomy" id="3818"/>
    <lineage>
        <taxon>Eukaryota</taxon>
        <taxon>Viridiplantae</taxon>
        <taxon>Streptophyta</taxon>
        <taxon>Embryophyta</taxon>
        <taxon>Tracheophyta</taxon>
        <taxon>Spermatophyta</taxon>
        <taxon>Magnoliopsida</taxon>
        <taxon>eudicotyledons</taxon>
        <taxon>Gunneridae</taxon>
        <taxon>Pentapetalae</taxon>
        <taxon>rosids</taxon>
        <taxon>fabids</taxon>
        <taxon>Fabales</taxon>
        <taxon>Fabaceae</taxon>
        <taxon>Papilionoideae</taxon>
        <taxon>50 kb inversion clade</taxon>
        <taxon>dalbergioids sensu lato</taxon>
        <taxon>Dalbergieae</taxon>
        <taxon>Pterocarpus clade</taxon>
        <taxon>Arachis</taxon>
    </lineage>
</organism>
<name>A0A6B9VBQ6_ARAHY</name>
<proteinExistence type="predicted"/>
<sequence>MPRVKLAEIVDSDPEDSSNSLGTDSSVNDMDDVPEEYAMGFSESIPQPWVKPSNKRATFVDPPLMKKPFLDPPSSGLLLGMDKTMKPAFDSSDCRVLGEFVEKPSYQWVFTVLFEEGGSFVRRLELAGVAEAIRTSAGLGVQRNGSDMNVVVLLQLPVFGSVDLTLLHPDSDLLKLARHLQMSFSDAGRYAKELSKSRQAKKSSSKDEHPKTRQSSRGEEVVGDKQDSKKKKITVKYSYSNWPRYFFGDFLNGEFVPAPAVSSDLREAAFVAYWLSKYVFLGPVDECVSHGVFLLACLISRGERLPLAPMYLDSLYTRLDQFSQQLKIAHGRFPVLSFIDEIFLQLFLFERFSLFTPTRKPPTILPDKKASPRAWIWGSAHPSKSLEDVINLEKNFCFRPYVTSYQPDASAIHRIYSACLEHDRSDISTGQDGVYDFWLLCTSPTPLPGLIVMDRDFHCGALICPVIYRPDRVLFQEELSKYNPFSVVPFDRDGGVTTEYVDYLMRMKEHIRQYEGTSVPDVRSFVPVLIKDPYFMTGNLSPSTITNLNARCYRHPPSSKRKHDDSVVTAEVVKRSKVESSKVEVAKRSLERPPGPSVDAMPSPISTGSGISPSSTAKAKGSSAAACFVESSQSPGKAVVSLSSSVVKRRSHRLLGKLKTIPNAPSDPINVGDESSLERVSGDSPNSFIVGDVPDEGTTQEVVRDGLRARASSKRNVDIELGVTCQGDPTRRVVTPTRTVLPGAASSTSKITKELLASASSVFFRDEFEYFNGDAKNLLSEIVSRAPSFLLPNDLNCLFKKLGYQAFLDAWDFFTSHSLADLWGAHQDMPPPGISDLAREELFSKEHHVLSSDVSALQEKVNKLTSELNTMKARLASVSMEREQLAKHKEAASSVISYSDILWL</sequence>
<feature type="compositionally biased region" description="Basic and acidic residues" evidence="2">
    <location>
        <begin position="204"/>
        <end position="225"/>
    </location>
</feature>
<protein>
    <submittedName>
        <fullName evidence="4">PMD domain-containing protein</fullName>
    </submittedName>
</protein>
<feature type="region of interest" description="Disordered" evidence="2">
    <location>
        <begin position="1"/>
        <end position="32"/>
    </location>
</feature>